<dbReference type="GO" id="GO:0006412">
    <property type="term" value="P:translation"/>
    <property type="evidence" value="ECO:0007669"/>
    <property type="project" value="InterPro"/>
</dbReference>
<accession>T1JJD7</accession>
<dbReference type="PANTHER" id="PTHR11545">
    <property type="entry name" value="RIBOSOMAL PROTEIN L13"/>
    <property type="match status" value="1"/>
</dbReference>
<dbReference type="Proteomes" id="UP000014500">
    <property type="component" value="Unassembled WGS sequence"/>
</dbReference>
<evidence type="ECO:0000313" key="5">
    <source>
        <dbReference type="Proteomes" id="UP000014500"/>
    </source>
</evidence>
<dbReference type="InterPro" id="IPR005822">
    <property type="entry name" value="Ribosomal_uL13"/>
</dbReference>
<dbReference type="GO" id="GO:0003735">
    <property type="term" value="F:structural constituent of ribosome"/>
    <property type="evidence" value="ECO:0007669"/>
    <property type="project" value="InterPro"/>
</dbReference>
<reference evidence="5" key="1">
    <citation type="submission" date="2011-05" db="EMBL/GenBank/DDBJ databases">
        <authorList>
            <person name="Richards S.R."/>
            <person name="Qu J."/>
            <person name="Jiang H."/>
            <person name="Jhangiani S.N."/>
            <person name="Agravi P."/>
            <person name="Goodspeed R."/>
            <person name="Gross S."/>
            <person name="Mandapat C."/>
            <person name="Jackson L."/>
            <person name="Mathew T."/>
            <person name="Pu L."/>
            <person name="Thornton R."/>
            <person name="Saada N."/>
            <person name="Wilczek-Boney K.B."/>
            <person name="Lee S."/>
            <person name="Kovar C."/>
            <person name="Wu Y."/>
            <person name="Scherer S.E."/>
            <person name="Worley K.C."/>
            <person name="Muzny D.M."/>
            <person name="Gibbs R."/>
        </authorList>
    </citation>
    <scope>NUCLEOTIDE SEQUENCE</scope>
    <source>
        <strain evidence="5">Brora</strain>
    </source>
</reference>
<dbReference type="eggNOG" id="KOG3203">
    <property type="taxonomic scope" value="Eukaryota"/>
</dbReference>
<dbReference type="InterPro" id="IPR036899">
    <property type="entry name" value="Ribosomal_uL13_sf"/>
</dbReference>
<evidence type="ECO:0000256" key="3">
    <source>
        <dbReference type="ARBA" id="ARBA00023274"/>
    </source>
</evidence>
<dbReference type="GO" id="GO:0003729">
    <property type="term" value="F:mRNA binding"/>
    <property type="evidence" value="ECO:0007669"/>
    <property type="project" value="TreeGrafter"/>
</dbReference>
<dbReference type="EnsemblMetazoa" id="SMAR013967-RA">
    <property type="protein sequence ID" value="SMAR013967-PA"/>
    <property type="gene ID" value="SMAR013967"/>
</dbReference>
<dbReference type="SUPFAM" id="SSF52161">
    <property type="entry name" value="Ribosomal protein L13"/>
    <property type="match status" value="1"/>
</dbReference>
<comment type="similarity">
    <text evidence="1">Belongs to the universal ribosomal protein uL13 family.</text>
</comment>
<protein>
    <recommendedName>
        <fullName evidence="6">39S ribosomal protein L13, mitochondrial</fullName>
    </recommendedName>
</protein>
<dbReference type="InterPro" id="IPR005823">
    <property type="entry name" value="Ribosomal_uL13_bac-type"/>
</dbReference>
<dbReference type="CDD" id="cd00392">
    <property type="entry name" value="Ribosomal_L13"/>
    <property type="match status" value="1"/>
</dbReference>
<dbReference type="AlphaFoldDB" id="T1JJD7"/>
<evidence type="ECO:0008006" key="6">
    <source>
        <dbReference type="Google" id="ProtNLM"/>
    </source>
</evidence>
<organism evidence="4 5">
    <name type="scientific">Strigamia maritima</name>
    <name type="common">European centipede</name>
    <name type="synonym">Geophilus maritimus</name>
    <dbReference type="NCBI Taxonomy" id="126957"/>
    <lineage>
        <taxon>Eukaryota</taxon>
        <taxon>Metazoa</taxon>
        <taxon>Ecdysozoa</taxon>
        <taxon>Arthropoda</taxon>
        <taxon>Myriapoda</taxon>
        <taxon>Chilopoda</taxon>
        <taxon>Pleurostigmophora</taxon>
        <taxon>Geophilomorpha</taxon>
        <taxon>Linotaeniidae</taxon>
        <taxon>Strigamia</taxon>
    </lineage>
</organism>
<keyword evidence="3" id="KW-0687">Ribonucleoprotein</keyword>
<dbReference type="HAMAP" id="MF_01366">
    <property type="entry name" value="Ribosomal_uL13"/>
    <property type="match status" value="1"/>
</dbReference>
<name>T1JJD7_STRMM</name>
<dbReference type="STRING" id="126957.T1JJD7"/>
<dbReference type="OMA" id="HKPIYTP"/>
<dbReference type="GO" id="GO:0017148">
    <property type="term" value="P:negative regulation of translation"/>
    <property type="evidence" value="ECO:0007669"/>
    <property type="project" value="TreeGrafter"/>
</dbReference>
<dbReference type="Pfam" id="PF00572">
    <property type="entry name" value="Ribosomal_L13"/>
    <property type="match status" value="1"/>
</dbReference>
<evidence type="ECO:0000313" key="4">
    <source>
        <dbReference type="EnsemblMetazoa" id="SMAR013967-PA"/>
    </source>
</evidence>
<dbReference type="FunFam" id="3.90.1180.10:FF:000005">
    <property type="entry name" value="39S ribosomal protein L13, mitochondrial"/>
    <property type="match status" value="1"/>
</dbReference>
<dbReference type="PhylomeDB" id="T1JJD7"/>
<dbReference type="Gene3D" id="3.90.1180.10">
    <property type="entry name" value="Ribosomal protein L13"/>
    <property type="match status" value="1"/>
</dbReference>
<dbReference type="PANTHER" id="PTHR11545:SF2">
    <property type="entry name" value="LARGE RIBOSOMAL SUBUNIT PROTEIN UL13M"/>
    <property type="match status" value="1"/>
</dbReference>
<dbReference type="GO" id="GO:0005762">
    <property type="term" value="C:mitochondrial large ribosomal subunit"/>
    <property type="evidence" value="ECO:0007669"/>
    <property type="project" value="TreeGrafter"/>
</dbReference>
<evidence type="ECO:0000256" key="1">
    <source>
        <dbReference type="ARBA" id="ARBA00006227"/>
    </source>
</evidence>
<dbReference type="HOGENOM" id="CLU_082184_1_3_1"/>
<reference evidence="4" key="2">
    <citation type="submission" date="2015-02" db="UniProtKB">
        <authorList>
            <consortium name="EnsemblMetazoa"/>
        </authorList>
    </citation>
    <scope>IDENTIFICATION</scope>
</reference>
<keyword evidence="2" id="KW-0689">Ribosomal protein</keyword>
<proteinExistence type="inferred from homology"/>
<keyword evidence="5" id="KW-1185">Reference proteome</keyword>
<dbReference type="PIRSF" id="PIRSF002181">
    <property type="entry name" value="Ribosomal_L13"/>
    <property type="match status" value="1"/>
</dbReference>
<dbReference type="EMBL" id="JH432107">
    <property type="status" value="NOT_ANNOTATED_CDS"/>
    <property type="molecule type" value="Genomic_DNA"/>
</dbReference>
<evidence type="ECO:0000256" key="2">
    <source>
        <dbReference type="ARBA" id="ARBA00022980"/>
    </source>
</evidence>
<sequence length="186" mass="22034">MATYRTQQWLVFGKIWYIFDAKWQNPFHAAKKICDVLHGRHKPIYHNTSLVGDHVIAINTRHVAMPGEEWRRRVYFHHTGYPRGASWTLAYELHEKDPTLVFYKAVYREFGRSLKRPNAMQRLHCFPDAEVPEEFLQNVSGQIRQLRSIDKKISDYSEEEITKFPKIIDWPKDYVINTGSVLQDQS</sequence>